<feature type="coiled-coil region" evidence="1">
    <location>
        <begin position="109"/>
        <end position="178"/>
    </location>
</feature>
<proteinExistence type="predicted"/>
<protein>
    <submittedName>
        <fullName evidence="3">Uncharacterized protein</fullName>
    </submittedName>
</protein>
<dbReference type="AlphaFoldDB" id="A0A9P5TYS8"/>
<keyword evidence="1" id="KW-0175">Coiled coil</keyword>
<comment type="caution">
    <text evidence="3">The sequence shown here is derived from an EMBL/GenBank/DDBJ whole genome shotgun (WGS) entry which is preliminary data.</text>
</comment>
<evidence type="ECO:0000313" key="3">
    <source>
        <dbReference type="EMBL" id="KAF9060810.1"/>
    </source>
</evidence>
<reference evidence="3" key="1">
    <citation type="submission" date="2020-11" db="EMBL/GenBank/DDBJ databases">
        <authorList>
            <consortium name="DOE Joint Genome Institute"/>
            <person name="Ahrendt S."/>
            <person name="Riley R."/>
            <person name="Andreopoulos W."/>
            <person name="Labutti K."/>
            <person name="Pangilinan J."/>
            <person name="Ruiz-Duenas F.J."/>
            <person name="Barrasa J.M."/>
            <person name="Sanchez-Garcia M."/>
            <person name="Camarero S."/>
            <person name="Miyauchi S."/>
            <person name="Serrano A."/>
            <person name="Linde D."/>
            <person name="Babiker R."/>
            <person name="Drula E."/>
            <person name="Ayuso-Fernandez I."/>
            <person name="Pacheco R."/>
            <person name="Padilla G."/>
            <person name="Ferreira P."/>
            <person name="Barriuso J."/>
            <person name="Kellner H."/>
            <person name="Castanera R."/>
            <person name="Alfaro M."/>
            <person name="Ramirez L."/>
            <person name="Pisabarro A.G."/>
            <person name="Kuo A."/>
            <person name="Tritt A."/>
            <person name="Lipzen A."/>
            <person name="He G."/>
            <person name="Yan M."/>
            <person name="Ng V."/>
            <person name="Cullen D."/>
            <person name="Martin F."/>
            <person name="Rosso M.-N."/>
            <person name="Henrissat B."/>
            <person name="Hibbett D."/>
            <person name="Martinez A.T."/>
            <person name="Grigoriev I.V."/>
        </authorList>
    </citation>
    <scope>NUCLEOTIDE SEQUENCE</scope>
    <source>
        <strain evidence="3">AH 40177</strain>
    </source>
</reference>
<name>A0A9P5TYS8_9AGAR</name>
<dbReference type="OrthoDB" id="10600694at2759"/>
<evidence type="ECO:0000256" key="2">
    <source>
        <dbReference type="SAM" id="MobiDB-lite"/>
    </source>
</evidence>
<dbReference type="Proteomes" id="UP000772434">
    <property type="component" value="Unassembled WGS sequence"/>
</dbReference>
<evidence type="ECO:0000256" key="1">
    <source>
        <dbReference type="SAM" id="Coils"/>
    </source>
</evidence>
<feature type="region of interest" description="Disordered" evidence="2">
    <location>
        <begin position="35"/>
        <end position="68"/>
    </location>
</feature>
<evidence type="ECO:0000313" key="4">
    <source>
        <dbReference type="Proteomes" id="UP000772434"/>
    </source>
</evidence>
<keyword evidence="4" id="KW-1185">Reference proteome</keyword>
<accession>A0A9P5TYS8</accession>
<sequence length="239" mass="26800">MSNSYQTPCSITPLCTIGGNKNTFTIYEDVVQTPAPNKRKRTNVEGQLPTPPSASTLTSISSSVSSPLWESEETKLKETQHRLAQTQSELKVMKYAYKLLMCRGSPAQAKELKDKVRELETRLAAKEEDIQNLEGNNEALQASIDFSYQDNTWRNEELRHVQKLLAETREELASARAALSMSSRLAFLLISPAFQHIGNPGHNQEGRKEGRKFQERLEEAISGLEAMSREQEEAAVTSE</sequence>
<gene>
    <name evidence="3" type="ORF">BDP27DRAFT_1370195</name>
</gene>
<feature type="compositionally biased region" description="Low complexity" evidence="2">
    <location>
        <begin position="53"/>
        <end position="68"/>
    </location>
</feature>
<dbReference type="EMBL" id="JADNRY010000226">
    <property type="protein sequence ID" value="KAF9060810.1"/>
    <property type="molecule type" value="Genomic_DNA"/>
</dbReference>
<organism evidence="3 4">
    <name type="scientific">Rhodocollybia butyracea</name>
    <dbReference type="NCBI Taxonomy" id="206335"/>
    <lineage>
        <taxon>Eukaryota</taxon>
        <taxon>Fungi</taxon>
        <taxon>Dikarya</taxon>
        <taxon>Basidiomycota</taxon>
        <taxon>Agaricomycotina</taxon>
        <taxon>Agaricomycetes</taxon>
        <taxon>Agaricomycetidae</taxon>
        <taxon>Agaricales</taxon>
        <taxon>Marasmiineae</taxon>
        <taxon>Omphalotaceae</taxon>
        <taxon>Rhodocollybia</taxon>
    </lineage>
</organism>